<comment type="caution">
    <text evidence="1">The sequence shown here is derived from an EMBL/GenBank/DDBJ whole genome shotgun (WGS) entry which is preliminary data.</text>
</comment>
<accession>A0A853ZXI7</accession>
<dbReference type="EMBL" id="MPJD01000016">
    <property type="protein sequence ID" value="OKA25545.1"/>
    <property type="molecule type" value="Genomic_DNA"/>
</dbReference>
<name>A0A853ZXI7_9PSED</name>
<dbReference type="GO" id="GO:0043683">
    <property type="term" value="P:type IV pilus assembly"/>
    <property type="evidence" value="ECO:0007669"/>
    <property type="project" value="InterPro"/>
</dbReference>
<dbReference type="Pfam" id="PF04350">
    <property type="entry name" value="PilO"/>
    <property type="match status" value="1"/>
</dbReference>
<proteinExistence type="predicted"/>
<evidence type="ECO:0000313" key="1">
    <source>
        <dbReference type="EMBL" id="OKA25545.1"/>
    </source>
</evidence>
<dbReference type="RefSeq" id="WP_073509376.1">
    <property type="nucleotide sequence ID" value="NZ_MPJD01000016.1"/>
</dbReference>
<dbReference type="GO" id="GO:0043107">
    <property type="term" value="P:type IV pilus-dependent motility"/>
    <property type="evidence" value="ECO:0007669"/>
    <property type="project" value="InterPro"/>
</dbReference>
<dbReference type="Proteomes" id="UP000185990">
    <property type="component" value="Unassembled WGS sequence"/>
</dbReference>
<dbReference type="Gene3D" id="1.10.287.540">
    <property type="entry name" value="Helix hairpin bin"/>
    <property type="match status" value="1"/>
</dbReference>
<protein>
    <submittedName>
        <fullName evidence="1">Pilus assembly protein PilO</fullName>
    </submittedName>
</protein>
<dbReference type="AlphaFoldDB" id="A0A853ZXI7"/>
<gene>
    <name evidence="1" type="ORF">BOH74_07890</name>
</gene>
<dbReference type="InterPro" id="IPR007445">
    <property type="entry name" value="PilO"/>
</dbReference>
<evidence type="ECO:0000313" key="2">
    <source>
        <dbReference type="Proteomes" id="UP000185990"/>
    </source>
</evidence>
<reference evidence="1 2" key="1">
    <citation type="submission" date="2016-11" db="EMBL/GenBank/DDBJ databases">
        <title>Draft genome of Pseudomonas versuta A4R1.12.</title>
        <authorList>
            <person name="See-Too W.-S."/>
        </authorList>
    </citation>
    <scope>NUCLEOTIDE SEQUENCE [LARGE SCALE GENOMIC DNA]</scope>
    <source>
        <strain evidence="1 2">A4R1.12</strain>
    </source>
</reference>
<dbReference type="InterPro" id="IPR014717">
    <property type="entry name" value="Transl_elong_EF1B/ribsomal_bS6"/>
</dbReference>
<dbReference type="PANTHER" id="PTHR39555">
    <property type="entry name" value="FIMBRIAL ASSEMBLY PROTEIN PILO-LIKE PROTEIN-RELATED"/>
    <property type="match status" value="1"/>
</dbReference>
<sequence>MVAQWLESLRSLDLRELEAGHPGDWSVRRKSVVVLALTGFVSLAGYLLQIQSPLIRLQEERAAEVVLKAGFEARASHVAGLDAHLLQMQELENSFRNLVVQLPRKAEVPGLLDEIARIGLTSGLRIEHIHWLPEVLQSFYTELPLQMSLVGGYHDFGLFVSGLASLPRVVTVQDFTLAALGGSGGEQLRMTLLATTYRTHDQGLVP</sequence>
<organism evidence="1 2">
    <name type="scientific">Pseudomonas versuta</name>
    <dbReference type="NCBI Taxonomy" id="1788301"/>
    <lineage>
        <taxon>Bacteria</taxon>
        <taxon>Pseudomonadati</taxon>
        <taxon>Pseudomonadota</taxon>
        <taxon>Gammaproteobacteria</taxon>
        <taxon>Pseudomonadales</taxon>
        <taxon>Pseudomonadaceae</taxon>
        <taxon>Pseudomonas</taxon>
    </lineage>
</organism>
<dbReference type="PIRSF" id="PIRSF016482">
    <property type="entry name" value="PilO"/>
    <property type="match status" value="1"/>
</dbReference>
<dbReference type="PANTHER" id="PTHR39555:SF1">
    <property type="entry name" value="TYPE IV PILUS INNER MEMBRANE COMPONENT PILO"/>
    <property type="match status" value="1"/>
</dbReference>
<dbReference type="Gene3D" id="3.30.70.60">
    <property type="match status" value="1"/>
</dbReference>